<proteinExistence type="predicted"/>
<dbReference type="Proteomes" id="UP000075304">
    <property type="component" value="Unassembled WGS sequence"/>
</dbReference>
<dbReference type="EMBL" id="LQYI01000034">
    <property type="protein sequence ID" value="KYC71287.1"/>
    <property type="molecule type" value="Genomic_DNA"/>
</dbReference>
<name>A0A150KG85_HEYCO</name>
<evidence type="ECO:0000313" key="2">
    <source>
        <dbReference type="Proteomes" id="UP000075304"/>
    </source>
</evidence>
<protein>
    <submittedName>
        <fullName evidence="1">Uncharacterized protein</fullName>
    </submittedName>
</protein>
<reference evidence="1 2" key="1">
    <citation type="submission" date="2016-01" db="EMBL/GenBank/DDBJ databases">
        <title>Genome Sequences of Twelve Sporeforming Bacillus Species Isolated from Foods.</title>
        <authorList>
            <person name="Berendsen E.M."/>
            <person name="Wells-Bennik M.H."/>
            <person name="Krawcyk A.O."/>
            <person name="De Jong A."/>
            <person name="Holsappel S."/>
            <person name="Eijlander R.T."/>
            <person name="Kuipers O.P."/>
        </authorList>
    </citation>
    <scope>NUCLEOTIDE SEQUENCE [LARGE SCALE GENOMIC DNA]</scope>
    <source>
        <strain evidence="1 2">B4099</strain>
    </source>
</reference>
<evidence type="ECO:0000313" key="1">
    <source>
        <dbReference type="EMBL" id="KYC71287.1"/>
    </source>
</evidence>
<sequence length="42" mass="4795">MPAPPFAALAVPDMTGMHIQKISGWFSIFPAVRFIRIHEHLY</sequence>
<comment type="caution">
    <text evidence="1">The sequence shown here is derived from an EMBL/GenBank/DDBJ whole genome shotgun (WGS) entry which is preliminary data.</text>
</comment>
<gene>
    <name evidence="1" type="ORF">B4099_1891</name>
</gene>
<accession>A0A150KG85</accession>
<dbReference type="PATRIC" id="fig|1398.25.peg.2195"/>
<dbReference type="AlphaFoldDB" id="A0A150KG85"/>
<organism evidence="1 2">
    <name type="scientific">Heyndrickxia coagulans</name>
    <name type="common">Weizmannia coagulans</name>
    <dbReference type="NCBI Taxonomy" id="1398"/>
    <lineage>
        <taxon>Bacteria</taxon>
        <taxon>Bacillati</taxon>
        <taxon>Bacillota</taxon>
        <taxon>Bacilli</taxon>
        <taxon>Bacillales</taxon>
        <taxon>Bacillaceae</taxon>
        <taxon>Heyndrickxia</taxon>
    </lineage>
</organism>